<keyword evidence="5" id="KW-0573">Peptidoglycan synthesis</keyword>
<evidence type="ECO:0000256" key="3">
    <source>
        <dbReference type="ARBA" id="ARBA00022692"/>
    </source>
</evidence>
<dbReference type="Proteomes" id="UP001499938">
    <property type="component" value="Unassembled WGS sequence"/>
</dbReference>
<feature type="transmembrane region" description="Helical" evidence="8">
    <location>
        <begin position="87"/>
        <end position="112"/>
    </location>
</feature>
<feature type="transmembrane region" description="Helical" evidence="8">
    <location>
        <begin position="21"/>
        <end position="47"/>
    </location>
</feature>
<feature type="transmembrane region" description="Helical" evidence="8">
    <location>
        <begin position="159"/>
        <end position="180"/>
    </location>
</feature>
<keyword evidence="2" id="KW-1003">Cell membrane</keyword>
<dbReference type="Pfam" id="PF03023">
    <property type="entry name" value="MurJ"/>
    <property type="match status" value="1"/>
</dbReference>
<sequence length="545" mass="55728">MSQRGLSQVGGPARIIAAATMAARIAGFARMLVFSWAVGATVVGTAYQSTNTIPNVVFEIAAGGILAAVVVPLLAGRVERKKRDEAAPIASALLGWALLVLVPLALLVAILAPWIARALLGPDGDARLGTRMLWVFAPQIVLYGVGIVASGILNAHRRFTAAALAPLISSLVVIATYLLYAVLRDQNPDGAVWVLAGGTTLGVVALVATVLPSVRALELRIRPTLSFPPGVAARARRLGGAGLIALFAQQLSVLGVLWLANHRAGQGSINGYQYVQAVYLLPYAVFAVPLATAAFPVLAASDGHGANAAATLERTGRQIALLSGLAAAVLAATATDLGAFFTAIDAGRDGTGAAALAALPATMRAFAPGLVGFGLAALLTRAIYVRGRARTASLVMGAGWLLAILIPFLATLGRPGTTPTLRWIGLGSSLGMTFAALGLLLLVRSAWGLPAVEHIPRTAGAALVAGLLAAGVGGRARGLFPIAEGAVEAVLAGLGAAVVAATAFVAWMWVFDSSALALFTRGRRLLGDDAAAEDAEAERVSRRMT</sequence>
<organism evidence="9 10">
    <name type="scientific">Nostocoides veronense</name>
    <dbReference type="NCBI Taxonomy" id="330836"/>
    <lineage>
        <taxon>Bacteria</taxon>
        <taxon>Bacillati</taxon>
        <taxon>Actinomycetota</taxon>
        <taxon>Actinomycetes</taxon>
        <taxon>Micrococcales</taxon>
        <taxon>Intrasporangiaceae</taxon>
        <taxon>Nostocoides</taxon>
    </lineage>
</organism>
<dbReference type="EMBL" id="BAAAPO010000001">
    <property type="protein sequence ID" value="GAA1778750.1"/>
    <property type="molecule type" value="Genomic_DNA"/>
</dbReference>
<feature type="transmembrane region" description="Helical" evidence="8">
    <location>
        <begin position="238"/>
        <end position="260"/>
    </location>
</feature>
<feature type="transmembrane region" description="Helical" evidence="8">
    <location>
        <begin position="192"/>
        <end position="217"/>
    </location>
</feature>
<comment type="subcellular location">
    <subcellularLocation>
        <location evidence="1">Cell membrane</location>
        <topology evidence="1">Multi-pass membrane protein</topology>
    </subcellularLocation>
</comment>
<dbReference type="InterPro" id="IPR004268">
    <property type="entry name" value="MurJ"/>
</dbReference>
<feature type="transmembrane region" description="Helical" evidence="8">
    <location>
        <begin position="132"/>
        <end position="152"/>
    </location>
</feature>
<dbReference type="RefSeq" id="WP_344079517.1">
    <property type="nucleotide sequence ID" value="NZ_BAAAPO010000001.1"/>
</dbReference>
<protein>
    <submittedName>
        <fullName evidence="9">Lipid II flippase MurJ</fullName>
    </submittedName>
</protein>
<feature type="transmembrane region" description="Helical" evidence="8">
    <location>
        <begin position="455"/>
        <end position="474"/>
    </location>
</feature>
<dbReference type="PRINTS" id="PR01806">
    <property type="entry name" value="VIRFACTRMVIN"/>
</dbReference>
<evidence type="ECO:0000256" key="5">
    <source>
        <dbReference type="ARBA" id="ARBA00022984"/>
    </source>
</evidence>
<evidence type="ECO:0000256" key="8">
    <source>
        <dbReference type="SAM" id="Phobius"/>
    </source>
</evidence>
<feature type="transmembrane region" description="Helical" evidence="8">
    <location>
        <begin position="423"/>
        <end position="443"/>
    </location>
</feature>
<comment type="caution">
    <text evidence="9">The sequence shown here is derived from an EMBL/GenBank/DDBJ whole genome shotgun (WGS) entry which is preliminary data.</text>
</comment>
<evidence type="ECO:0000256" key="2">
    <source>
        <dbReference type="ARBA" id="ARBA00022475"/>
    </source>
</evidence>
<feature type="transmembrane region" description="Helical" evidence="8">
    <location>
        <begin position="280"/>
        <end position="299"/>
    </location>
</feature>
<feature type="transmembrane region" description="Helical" evidence="8">
    <location>
        <begin position="391"/>
        <end position="411"/>
    </location>
</feature>
<keyword evidence="4" id="KW-0133">Cell shape</keyword>
<keyword evidence="10" id="KW-1185">Reference proteome</keyword>
<keyword evidence="6 8" id="KW-1133">Transmembrane helix</keyword>
<feature type="transmembrane region" description="Helical" evidence="8">
    <location>
        <begin position="353"/>
        <end position="379"/>
    </location>
</feature>
<evidence type="ECO:0000256" key="7">
    <source>
        <dbReference type="ARBA" id="ARBA00023136"/>
    </source>
</evidence>
<evidence type="ECO:0000313" key="9">
    <source>
        <dbReference type="EMBL" id="GAA1778750.1"/>
    </source>
</evidence>
<evidence type="ECO:0000256" key="1">
    <source>
        <dbReference type="ARBA" id="ARBA00004651"/>
    </source>
</evidence>
<reference evidence="9 10" key="1">
    <citation type="journal article" date="2019" name="Int. J. Syst. Evol. Microbiol.">
        <title>The Global Catalogue of Microorganisms (GCM) 10K type strain sequencing project: providing services to taxonomists for standard genome sequencing and annotation.</title>
        <authorList>
            <consortium name="The Broad Institute Genomics Platform"/>
            <consortium name="The Broad Institute Genome Sequencing Center for Infectious Disease"/>
            <person name="Wu L."/>
            <person name="Ma J."/>
        </authorList>
    </citation>
    <scope>NUCLEOTIDE SEQUENCE [LARGE SCALE GENOMIC DNA]</scope>
    <source>
        <strain evidence="9 10">JCM 15592</strain>
    </source>
</reference>
<evidence type="ECO:0000313" key="10">
    <source>
        <dbReference type="Proteomes" id="UP001499938"/>
    </source>
</evidence>
<feature type="transmembrane region" description="Helical" evidence="8">
    <location>
        <begin position="486"/>
        <end position="511"/>
    </location>
</feature>
<proteinExistence type="predicted"/>
<feature type="transmembrane region" description="Helical" evidence="8">
    <location>
        <begin position="319"/>
        <end position="341"/>
    </location>
</feature>
<dbReference type="InterPro" id="IPR051050">
    <property type="entry name" value="Lipid_II_flippase_MurJ/MviN"/>
</dbReference>
<dbReference type="PANTHER" id="PTHR47019">
    <property type="entry name" value="LIPID II FLIPPASE MURJ"/>
    <property type="match status" value="1"/>
</dbReference>
<feature type="transmembrane region" description="Helical" evidence="8">
    <location>
        <begin position="53"/>
        <end position="75"/>
    </location>
</feature>
<evidence type="ECO:0000256" key="6">
    <source>
        <dbReference type="ARBA" id="ARBA00022989"/>
    </source>
</evidence>
<gene>
    <name evidence="9" type="ORF">GCM10009811_00240</name>
</gene>
<accession>A0ABN2L857</accession>
<keyword evidence="3 8" id="KW-0812">Transmembrane</keyword>
<dbReference type="PANTHER" id="PTHR47019:SF1">
    <property type="entry name" value="LIPID II FLIPPASE MURJ"/>
    <property type="match status" value="1"/>
</dbReference>
<keyword evidence="7 8" id="KW-0472">Membrane</keyword>
<name>A0ABN2L857_9MICO</name>
<evidence type="ECO:0000256" key="4">
    <source>
        <dbReference type="ARBA" id="ARBA00022960"/>
    </source>
</evidence>